<gene>
    <name evidence="1" type="ORF">OKA104_LOCUS53021</name>
</gene>
<dbReference type="Proteomes" id="UP000663881">
    <property type="component" value="Unassembled WGS sequence"/>
</dbReference>
<feature type="non-terminal residue" evidence="1">
    <location>
        <position position="71"/>
    </location>
</feature>
<name>A0A820R5R5_9BILA</name>
<protein>
    <submittedName>
        <fullName evidence="1">Uncharacterized protein</fullName>
    </submittedName>
</protein>
<feature type="non-terminal residue" evidence="1">
    <location>
        <position position="1"/>
    </location>
</feature>
<dbReference type="EMBL" id="CAJOAY010032058">
    <property type="protein sequence ID" value="CAF4429956.1"/>
    <property type="molecule type" value="Genomic_DNA"/>
</dbReference>
<organism evidence="1 2">
    <name type="scientific">Adineta steineri</name>
    <dbReference type="NCBI Taxonomy" id="433720"/>
    <lineage>
        <taxon>Eukaryota</taxon>
        <taxon>Metazoa</taxon>
        <taxon>Spiralia</taxon>
        <taxon>Gnathifera</taxon>
        <taxon>Rotifera</taxon>
        <taxon>Eurotatoria</taxon>
        <taxon>Bdelloidea</taxon>
        <taxon>Adinetida</taxon>
        <taxon>Adinetidae</taxon>
        <taxon>Adineta</taxon>
    </lineage>
</organism>
<reference evidence="1" key="1">
    <citation type="submission" date="2021-02" db="EMBL/GenBank/DDBJ databases">
        <authorList>
            <person name="Nowell W R."/>
        </authorList>
    </citation>
    <scope>NUCLEOTIDE SEQUENCE</scope>
</reference>
<evidence type="ECO:0000313" key="2">
    <source>
        <dbReference type="Proteomes" id="UP000663881"/>
    </source>
</evidence>
<evidence type="ECO:0000313" key="1">
    <source>
        <dbReference type="EMBL" id="CAF4429956.1"/>
    </source>
</evidence>
<dbReference type="AlphaFoldDB" id="A0A820R5R5"/>
<proteinExistence type="predicted"/>
<comment type="caution">
    <text evidence="1">The sequence shown here is derived from an EMBL/GenBank/DDBJ whole genome shotgun (WGS) entry which is preliminary data.</text>
</comment>
<accession>A0A820R5R5</accession>
<sequence>VKLDPTDIDMHLSRVQHVEIHETRKLYLNSLQSLLMALHPSEKPEQKSLYLEKYRILIQAILTSERKDTEL</sequence>